<proteinExistence type="predicted"/>
<keyword evidence="1" id="KW-0812">Transmembrane</keyword>
<keyword evidence="1" id="KW-1133">Transmembrane helix</keyword>
<organism evidence="2 3">
    <name type="scientific">Auraticoccus cholistanensis</name>
    <dbReference type="NCBI Taxonomy" id="2656650"/>
    <lineage>
        <taxon>Bacteria</taxon>
        <taxon>Bacillati</taxon>
        <taxon>Actinomycetota</taxon>
        <taxon>Actinomycetes</taxon>
        <taxon>Propionibacteriales</taxon>
        <taxon>Propionibacteriaceae</taxon>
        <taxon>Auraticoccus</taxon>
    </lineage>
</organism>
<dbReference type="AlphaFoldDB" id="A0A6A9UZG7"/>
<sequence length="154" mass="16789">MWAALTVLAVAFVSAFVPVLNIEAYVVLVAASGQLEPLVLALVASVGQVAGKYAWYEAGRSTTRWAWLQRRLERPSISTRLDRWALWVATHRRWSVLVLISSASVGIPPFLVMSIVAGRLAVGRVLFLATGLGGRFLRFLVATGAVQQVLQWAS</sequence>
<dbReference type="Proteomes" id="UP000435304">
    <property type="component" value="Unassembled WGS sequence"/>
</dbReference>
<dbReference type="RefSeq" id="WP_156611591.1">
    <property type="nucleotide sequence ID" value="NZ_WPCU01000010.1"/>
</dbReference>
<evidence type="ECO:0000313" key="2">
    <source>
        <dbReference type="EMBL" id="MVA77404.1"/>
    </source>
</evidence>
<reference evidence="2 3" key="1">
    <citation type="submission" date="2019-12" db="EMBL/GenBank/DDBJ databases">
        <title>Auraticoccus cholistani sp. nov., an actinomycete isolated from soil of Cholistan desert.</title>
        <authorList>
            <person name="Cheema M.T."/>
        </authorList>
    </citation>
    <scope>NUCLEOTIDE SEQUENCE [LARGE SCALE GENOMIC DNA]</scope>
    <source>
        <strain evidence="2 3">F435</strain>
    </source>
</reference>
<feature type="transmembrane region" description="Helical" evidence="1">
    <location>
        <begin position="94"/>
        <end position="118"/>
    </location>
</feature>
<evidence type="ECO:0008006" key="4">
    <source>
        <dbReference type="Google" id="ProtNLM"/>
    </source>
</evidence>
<protein>
    <recommendedName>
        <fullName evidence="4">DedA family protein</fullName>
    </recommendedName>
</protein>
<evidence type="ECO:0000256" key="1">
    <source>
        <dbReference type="SAM" id="Phobius"/>
    </source>
</evidence>
<comment type="caution">
    <text evidence="2">The sequence shown here is derived from an EMBL/GenBank/DDBJ whole genome shotgun (WGS) entry which is preliminary data.</text>
</comment>
<keyword evidence="1" id="KW-0472">Membrane</keyword>
<gene>
    <name evidence="2" type="ORF">GC722_15445</name>
</gene>
<keyword evidence="3" id="KW-1185">Reference proteome</keyword>
<accession>A0A6A9UZG7</accession>
<evidence type="ECO:0000313" key="3">
    <source>
        <dbReference type="Proteomes" id="UP000435304"/>
    </source>
</evidence>
<feature type="transmembrane region" description="Helical" evidence="1">
    <location>
        <begin position="125"/>
        <end position="146"/>
    </location>
</feature>
<name>A0A6A9UZG7_9ACTN</name>
<dbReference type="EMBL" id="WPCU01000010">
    <property type="protein sequence ID" value="MVA77404.1"/>
    <property type="molecule type" value="Genomic_DNA"/>
</dbReference>